<accession>A0A5J4FZV8</accession>
<evidence type="ECO:0000256" key="1">
    <source>
        <dbReference type="SAM" id="SignalP"/>
    </source>
</evidence>
<evidence type="ECO:0000313" key="2">
    <source>
        <dbReference type="EMBL" id="GEQ85271.1"/>
    </source>
</evidence>
<protein>
    <submittedName>
        <fullName evidence="2">Uncharacterized protein</fullName>
    </submittedName>
</protein>
<dbReference type="RefSeq" id="WP_151893199.1">
    <property type="nucleotide sequence ID" value="NZ_BKCF01000001.1"/>
</dbReference>
<dbReference type="PROSITE" id="PS51257">
    <property type="entry name" value="PROKAR_LIPOPROTEIN"/>
    <property type="match status" value="1"/>
</dbReference>
<gene>
    <name evidence="2" type="ORF">ULMS_07790</name>
</gene>
<reference evidence="2 3" key="1">
    <citation type="submission" date="2019-08" db="EMBL/GenBank/DDBJ databases">
        <title>Ulvibacter marinistellae sp. nov., isolated from a starfish, Patiria pectinifera.</title>
        <authorList>
            <person name="Kawano K."/>
            <person name="Ushijima N."/>
            <person name="Kihara M."/>
            <person name="Itoh H."/>
        </authorList>
    </citation>
    <scope>NUCLEOTIDE SEQUENCE [LARGE SCALE GENOMIC DNA]</scope>
    <source>
        <strain evidence="2 3">KK4</strain>
    </source>
</reference>
<dbReference type="Pfam" id="PF19765">
    <property type="entry name" value="DUF6252"/>
    <property type="match status" value="1"/>
</dbReference>
<dbReference type="EMBL" id="BKCF01000001">
    <property type="protein sequence ID" value="GEQ85271.1"/>
    <property type="molecule type" value="Genomic_DNA"/>
</dbReference>
<dbReference type="Proteomes" id="UP000326994">
    <property type="component" value="Unassembled WGS sequence"/>
</dbReference>
<organism evidence="2 3">
    <name type="scientific">Patiriisocius marinistellae</name>
    <dbReference type="NCBI Taxonomy" id="2494560"/>
    <lineage>
        <taxon>Bacteria</taxon>
        <taxon>Pseudomonadati</taxon>
        <taxon>Bacteroidota</taxon>
        <taxon>Flavobacteriia</taxon>
        <taxon>Flavobacteriales</taxon>
        <taxon>Flavobacteriaceae</taxon>
        <taxon>Patiriisocius</taxon>
    </lineage>
</organism>
<name>A0A5J4FZV8_9FLAO</name>
<proteinExistence type="predicted"/>
<dbReference type="OrthoDB" id="1399177at2"/>
<dbReference type="InterPro" id="IPR046219">
    <property type="entry name" value="DUF6252"/>
</dbReference>
<keyword evidence="3" id="KW-1185">Reference proteome</keyword>
<dbReference type="AlphaFoldDB" id="A0A5J4FZV8"/>
<feature type="chain" id="PRO_5023840397" evidence="1">
    <location>
        <begin position="27"/>
        <end position="161"/>
    </location>
</feature>
<sequence length="161" mass="16862">MNLKRTISKQSILSLLFILSLLISCSDDNPLSELNDNLLGGSLTANVGAVSYQASFINAEVLDGELGIYTLDDEGNILNLQFPDSYGVGTYALDTPQAGGAIVNEPAGNITGGSISGTLTITEKNTSSKKIVGTFNFVADIDLDGDNTIEVTAGSFSVTYK</sequence>
<evidence type="ECO:0000313" key="3">
    <source>
        <dbReference type="Proteomes" id="UP000326994"/>
    </source>
</evidence>
<feature type="signal peptide" evidence="1">
    <location>
        <begin position="1"/>
        <end position="26"/>
    </location>
</feature>
<keyword evidence="1" id="KW-0732">Signal</keyword>
<comment type="caution">
    <text evidence="2">The sequence shown here is derived from an EMBL/GenBank/DDBJ whole genome shotgun (WGS) entry which is preliminary data.</text>
</comment>